<dbReference type="GO" id="GO:0005524">
    <property type="term" value="F:ATP binding"/>
    <property type="evidence" value="ECO:0007669"/>
    <property type="project" value="UniProtKB-UniRule"/>
</dbReference>
<comment type="caution">
    <text evidence="5">The sequence shown here is derived from an EMBL/GenBank/DDBJ whole genome shotgun (WGS) entry which is preliminary data.</text>
</comment>
<keyword evidence="6" id="KW-1185">Reference proteome</keyword>
<dbReference type="EMBL" id="VYKK01000004">
    <property type="protein sequence ID" value="KAA9007742.1"/>
    <property type="molecule type" value="Genomic_DNA"/>
</dbReference>
<dbReference type="Pfam" id="PF13597">
    <property type="entry name" value="NRDD"/>
    <property type="match status" value="1"/>
</dbReference>
<organism evidence="5 6">
    <name type="scientific">Paenibacillus spiritus</name>
    <dbReference type="NCBI Taxonomy" id="2496557"/>
    <lineage>
        <taxon>Bacteria</taxon>
        <taxon>Bacillati</taxon>
        <taxon>Bacillota</taxon>
        <taxon>Bacilli</taxon>
        <taxon>Bacillales</taxon>
        <taxon>Paenibacillaceae</taxon>
        <taxon>Paenibacillus</taxon>
    </lineage>
</organism>
<dbReference type="NCBIfam" id="NF005497">
    <property type="entry name" value="PRK07111.1"/>
    <property type="match status" value="1"/>
</dbReference>
<evidence type="ECO:0000313" key="5">
    <source>
        <dbReference type="EMBL" id="KAA9007742.1"/>
    </source>
</evidence>
<gene>
    <name evidence="5" type="ORF">F4V43_01755</name>
</gene>
<dbReference type="Pfam" id="PF03477">
    <property type="entry name" value="ATP-cone"/>
    <property type="match status" value="1"/>
</dbReference>
<dbReference type="GO" id="GO:0009265">
    <property type="term" value="P:2'-deoxyribonucleotide biosynthetic process"/>
    <property type="evidence" value="ECO:0007669"/>
    <property type="project" value="TreeGrafter"/>
</dbReference>
<evidence type="ECO:0000313" key="6">
    <source>
        <dbReference type="Proteomes" id="UP000367750"/>
    </source>
</evidence>
<dbReference type="PROSITE" id="PS51161">
    <property type="entry name" value="ATP_CONE"/>
    <property type="match status" value="1"/>
</dbReference>
<dbReference type="PANTHER" id="PTHR21075:SF0">
    <property type="entry name" value="ANAEROBIC RIBONUCLEOSIDE-TRIPHOSPHATE REDUCTASE"/>
    <property type="match status" value="1"/>
</dbReference>
<sequence length="732" mass="82727">MKRDGTVSDFEEIKIKDAIIKAMRMTEQGIDIELAERIAHKVSQQINRLKAQITVEEIQDIIERDLMMSSRKDVAKEYITYRQKRTEERLKQSELFKIGEGIISGENEEVTKENANLNGESYSGKMNRFGSEYSKLYARNVILPKRLVKAIDDGYVYVHDLDHYAVGTHNCLFIPFSKLLANGFQVSDKGSVRTPNSIMTAMAQVAIIFQCQQNSQFGGCGAAKFDWDLAPYVTKSFKKHFRKGQMYFGETYANVGEGELYLDNPDLLQTFPKSYTYAKEETEIETKQAAESMIHNLNTMASRAGGQVPFTSITFGLCTSTEGRMISNAVLDASMNGLGHSETAIFPQLIFQCKQGINQSESDPNYDLFVKAIECSSKRLFPNFVNVDADFNLQYYNPEDPDTAIATMGCRTRVISNRFGKAYQSGRGNISFNSINLTKLGIEYGIVNGRSEADADGLWNKLNEVLDITLDGLLHRYHIQGNQPAKASDFMMQNGSWLGGDNLHPNQKIKDLLRMGSISIGFVGLAECLKALFGKHHGEDKEVWYFGQELIQYIRDYCDNKSEEYDMNITCFASPAESLAGKFAKILQKQYGKIEGVTDRDYLTNSFHVPVYFNIPAYKKIDLEAPFHKMTNAGHISYVELDGNARNNQEAFKCIVQYALSKNMGYFSINHPVDKCMTCNFDGVINEQCPICGETSEENISRIRRVTGYLVGNLNRFNAAKRAEERDRVRHL</sequence>
<proteinExistence type="predicted"/>
<dbReference type="GO" id="GO:0008998">
    <property type="term" value="F:ribonucleoside-triphosphate reductase (thioredoxin) activity"/>
    <property type="evidence" value="ECO:0007669"/>
    <property type="project" value="UniProtKB-EC"/>
</dbReference>
<dbReference type="PANTHER" id="PTHR21075">
    <property type="entry name" value="ANAEROBIC RIBONUCLEOSIDE-TRIPHOSPHATE REDUCTASE"/>
    <property type="match status" value="1"/>
</dbReference>
<evidence type="ECO:0000256" key="3">
    <source>
        <dbReference type="PROSITE-ProRule" id="PRU00492"/>
    </source>
</evidence>
<evidence type="ECO:0000259" key="4">
    <source>
        <dbReference type="PROSITE" id="PS51161"/>
    </source>
</evidence>
<dbReference type="Gene3D" id="3.20.70.20">
    <property type="match status" value="1"/>
</dbReference>
<dbReference type="Proteomes" id="UP000367750">
    <property type="component" value="Unassembled WGS sequence"/>
</dbReference>
<keyword evidence="1 3" id="KW-0547">Nucleotide-binding</keyword>
<dbReference type="EC" id="1.17.4.2" evidence="5"/>
<accession>A0A5J5GJJ5</accession>
<feature type="domain" description="ATP-cone" evidence="4">
    <location>
        <begin position="1"/>
        <end position="89"/>
    </location>
</feature>
<dbReference type="OrthoDB" id="9804622at2"/>
<dbReference type="InterPro" id="IPR005144">
    <property type="entry name" value="ATP-cone_dom"/>
</dbReference>
<evidence type="ECO:0000256" key="2">
    <source>
        <dbReference type="ARBA" id="ARBA00022840"/>
    </source>
</evidence>
<dbReference type="GO" id="GO:0004748">
    <property type="term" value="F:ribonucleoside-diphosphate reductase activity, thioredoxin disulfide as acceptor"/>
    <property type="evidence" value="ECO:0007669"/>
    <property type="project" value="TreeGrafter"/>
</dbReference>
<dbReference type="GO" id="GO:0006260">
    <property type="term" value="P:DNA replication"/>
    <property type="evidence" value="ECO:0007669"/>
    <property type="project" value="InterPro"/>
</dbReference>
<protein>
    <submittedName>
        <fullName evidence="5">Anaerobic ribonucleoside triphosphate reductase</fullName>
        <ecNumber evidence="5">1.17.4.2</ecNumber>
    </submittedName>
</protein>
<reference evidence="5 6" key="1">
    <citation type="submission" date="2019-09" db="EMBL/GenBank/DDBJ databases">
        <title>Bacillus ochoae sp. nov., Paenibacillus whitsoniae sp. nov., Paenibacillus spiritus sp. nov. Isolated from the Mars Exploration Rover during spacecraft assembly.</title>
        <authorList>
            <person name="Seuylemezian A."/>
            <person name="Vaishampayan P."/>
        </authorList>
    </citation>
    <scope>NUCLEOTIDE SEQUENCE [LARGE SCALE GENOMIC DNA]</scope>
    <source>
        <strain evidence="5 6">MER_111</strain>
    </source>
</reference>
<dbReference type="InterPro" id="IPR012833">
    <property type="entry name" value="NrdD"/>
</dbReference>
<keyword evidence="2 3" id="KW-0067">ATP-binding</keyword>
<keyword evidence="5" id="KW-0560">Oxidoreductase</keyword>
<name>A0A5J5GJJ5_9BACL</name>
<dbReference type="AlphaFoldDB" id="A0A5J5GJJ5"/>
<dbReference type="NCBIfam" id="TIGR02487">
    <property type="entry name" value="NrdD"/>
    <property type="match status" value="1"/>
</dbReference>
<evidence type="ECO:0000256" key="1">
    <source>
        <dbReference type="ARBA" id="ARBA00022741"/>
    </source>
</evidence>
<dbReference type="SUPFAM" id="SSF51998">
    <property type="entry name" value="PFL-like glycyl radical enzymes"/>
    <property type="match status" value="1"/>
</dbReference>
<dbReference type="GO" id="GO:0031250">
    <property type="term" value="C:anaerobic ribonucleoside-triphosphate reductase complex"/>
    <property type="evidence" value="ECO:0007669"/>
    <property type="project" value="TreeGrafter"/>
</dbReference>